<reference evidence="1" key="1">
    <citation type="submission" date="2023-11" db="EMBL/GenBank/DDBJ databases">
        <authorList>
            <person name="Poullet M."/>
        </authorList>
    </citation>
    <scope>NUCLEOTIDE SEQUENCE</scope>
    <source>
        <strain evidence="1">E1834</strain>
    </source>
</reference>
<keyword evidence="2" id="KW-1185">Reference proteome</keyword>
<gene>
    <name evidence="1" type="ORF">MENTE1834_LOCUS37836</name>
</gene>
<organism evidence="1 2">
    <name type="scientific">Meloidogyne enterolobii</name>
    <name type="common">Root-knot nematode worm</name>
    <name type="synonym">Meloidogyne mayaguensis</name>
    <dbReference type="NCBI Taxonomy" id="390850"/>
    <lineage>
        <taxon>Eukaryota</taxon>
        <taxon>Metazoa</taxon>
        <taxon>Ecdysozoa</taxon>
        <taxon>Nematoda</taxon>
        <taxon>Chromadorea</taxon>
        <taxon>Rhabditida</taxon>
        <taxon>Tylenchina</taxon>
        <taxon>Tylenchomorpha</taxon>
        <taxon>Tylenchoidea</taxon>
        <taxon>Meloidogynidae</taxon>
        <taxon>Meloidogyninae</taxon>
        <taxon>Meloidogyne</taxon>
    </lineage>
</organism>
<sequence length="60" mass="6533">MVGNGIPVGNIRLADSWKANIRIRYPNQKFRISGLSSDPDSPPLVGNAMLGNICHTRILS</sequence>
<dbReference type="EMBL" id="CAVMJV010000080">
    <property type="protein sequence ID" value="CAK5090069.1"/>
    <property type="molecule type" value="Genomic_DNA"/>
</dbReference>
<evidence type="ECO:0000313" key="2">
    <source>
        <dbReference type="Proteomes" id="UP001497535"/>
    </source>
</evidence>
<comment type="caution">
    <text evidence="1">The sequence shown here is derived from an EMBL/GenBank/DDBJ whole genome shotgun (WGS) entry which is preliminary data.</text>
</comment>
<evidence type="ECO:0000313" key="1">
    <source>
        <dbReference type="EMBL" id="CAK5090069.1"/>
    </source>
</evidence>
<proteinExistence type="predicted"/>
<dbReference type="Proteomes" id="UP001497535">
    <property type="component" value="Unassembled WGS sequence"/>
</dbReference>
<accession>A0ACB1AFL4</accession>
<name>A0ACB1AFL4_MELEN</name>
<protein>
    <submittedName>
        <fullName evidence="1">Uncharacterized protein</fullName>
    </submittedName>
</protein>